<dbReference type="Gene3D" id="3.40.50.1820">
    <property type="entry name" value="alpha/beta hydrolase"/>
    <property type="match status" value="1"/>
</dbReference>
<protein>
    <recommendedName>
        <fullName evidence="3">Alpha/beta hydrolase family protein</fullName>
    </recommendedName>
</protein>
<accession>A0A1M4V7Y2</accession>
<dbReference type="AlphaFoldDB" id="A0A1M4V7Y2"/>
<dbReference type="InterPro" id="IPR029058">
    <property type="entry name" value="AB_hydrolase_fold"/>
</dbReference>
<dbReference type="SUPFAM" id="SSF53474">
    <property type="entry name" value="alpha/beta-Hydrolases"/>
    <property type="match status" value="1"/>
</dbReference>
<dbReference type="RefSeq" id="WP_072789997.1">
    <property type="nucleotide sequence ID" value="NZ_FQUL01000014.1"/>
</dbReference>
<keyword evidence="2" id="KW-1185">Reference proteome</keyword>
<dbReference type="EMBL" id="FQUL01000014">
    <property type="protein sequence ID" value="SHE64990.1"/>
    <property type="molecule type" value="Genomic_DNA"/>
</dbReference>
<evidence type="ECO:0000313" key="2">
    <source>
        <dbReference type="Proteomes" id="UP000184295"/>
    </source>
</evidence>
<name>A0A1M4V7Y2_9ACTN</name>
<proteinExistence type="predicted"/>
<sequence>MDSLRGEQGNLDFYLQEVALKSEEPLNTPILVLSQGFILGARPTSLHEQGVEAAQRVSTLTGWPVLSYWPSGVGESEGVFSVDGALKDVNCVIRSVRGLYPSREVVFVGFDVMGSVFLAAALSSDEISGVVVVGSDIGPRGLIDPSSLLSRLSLSSVRLASGYNLEKLTEDVEKVESKGRNAFGRMPILVIVTTKRYRSRVDVFATDIVSNKKTEIHSFLTDDVSLRYDPQLYAVLAGWLDRNF</sequence>
<dbReference type="Proteomes" id="UP000184295">
    <property type="component" value="Unassembled WGS sequence"/>
</dbReference>
<evidence type="ECO:0008006" key="3">
    <source>
        <dbReference type="Google" id="ProtNLM"/>
    </source>
</evidence>
<dbReference type="STRING" id="1121881.SAMN02745225_01226"/>
<reference evidence="2" key="1">
    <citation type="submission" date="2016-11" db="EMBL/GenBank/DDBJ databases">
        <authorList>
            <person name="Varghese N."/>
            <person name="Submissions S."/>
        </authorList>
    </citation>
    <scope>NUCLEOTIDE SEQUENCE [LARGE SCALE GENOMIC DNA]</scope>
    <source>
        <strain evidence="2">DSM 19514</strain>
    </source>
</reference>
<gene>
    <name evidence="1" type="ORF">SAMN02745225_01226</name>
</gene>
<organism evidence="1 2">
    <name type="scientific">Ferrithrix thermotolerans DSM 19514</name>
    <dbReference type="NCBI Taxonomy" id="1121881"/>
    <lineage>
        <taxon>Bacteria</taxon>
        <taxon>Bacillati</taxon>
        <taxon>Actinomycetota</taxon>
        <taxon>Acidimicrobiia</taxon>
        <taxon>Acidimicrobiales</taxon>
        <taxon>Acidimicrobiaceae</taxon>
        <taxon>Ferrithrix</taxon>
    </lineage>
</organism>
<evidence type="ECO:0000313" key="1">
    <source>
        <dbReference type="EMBL" id="SHE64990.1"/>
    </source>
</evidence>